<sequence length="318" mass="35168">MLEIDESTRKRNLASLERNCGQQLLDLLRDPQTIEIMLNPDGQLWHERLGEPMKVVGQMPRHKAEAMFRSVAACLNKVVTWDSPQLDGEFPLDGSRFSGALPPIVSAPTFALRKRASSVFTLDQYVTAGTMTQNQCDILKAAVADHKNILVAGGTSSGKTTLTNALIAQIAEACPEERLIIIEDTGEIQCTARNVVFFHTSATVSMTLLLKQSLRLRPNRIFVGEVRDHAALDLLDAWNTGHEGGIATVHANSAALALSRLRGLIMRNEFAPRDVEDVISEAVHHVVYIEKYQDKRRVKEIIAVKGYTDSGYILENIA</sequence>
<dbReference type="Gene3D" id="3.40.50.300">
    <property type="entry name" value="P-loop containing nucleotide triphosphate hydrolases"/>
    <property type="match status" value="1"/>
</dbReference>
<dbReference type="EMBL" id="CP014230">
    <property type="protein sequence ID" value="AMD94091.1"/>
    <property type="molecule type" value="Genomic_DNA"/>
</dbReference>
<organism evidence="3 4">
    <name type="scientific">Desulfomicrobium orale DSM 12838</name>
    <dbReference type="NCBI Taxonomy" id="888061"/>
    <lineage>
        <taxon>Bacteria</taxon>
        <taxon>Pseudomonadati</taxon>
        <taxon>Thermodesulfobacteriota</taxon>
        <taxon>Desulfovibrionia</taxon>
        <taxon>Desulfovibrionales</taxon>
        <taxon>Desulfomicrobiaceae</taxon>
        <taxon>Desulfomicrobium</taxon>
    </lineage>
</organism>
<accession>A0A0X8JSJ3</accession>
<evidence type="ECO:0000313" key="4">
    <source>
        <dbReference type="Proteomes" id="UP000063964"/>
    </source>
</evidence>
<proteinExistence type="inferred from homology"/>
<dbReference type="Gene3D" id="3.30.450.90">
    <property type="match status" value="1"/>
</dbReference>
<dbReference type="SUPFAM" id="SSF52540">
    <property type="entry name" value="P-loop containing nucleoside triphosphate hydrolases"/>
    <property type="match status" value="1"/>
</dbReference>
<dbReference type="AlphaFoldDB" id="A0A0X8JSJ3"/>
<dbReference type="InterPro" id="IPR050921">
    <property type="entry name" value="T4SS_GSP_E_ATPase"/>
</dbReference>
<evidence type="ECO:0000259" key="2">
    <source>
        <dbReference type="Pfam" id="PF00437"/>
    </source>
</evidence>
<dbReference type="Proteomes" id="UP000063964">
    <property type="component" value="Chromosome"/>
</dbReference>
<dbReference type="InterPro" id="IPR001482">
    <property type="entry name" value="T2SS/T4SS_dom"/>
</dbReference>
<dbReference type="InterPro" id="IPR014149">
    <property type="entry name" value="Conjug-transfer_TrbB"/>
</dbReference>
<dbReference type="STRING" id="888061.AXF15_10010"/>
<evidence type="ECO:0000313" key="3">
    <source>
        <dbReference type="EMBL" id="AMD94091.1"/>
    </source>
</evidence>
<dbReference type="CDD" id="cd01130">
    <property type="entry name" value="VirB11-like_ATPase"/>
    <property type="match status" value="1"/>
</dbReference>
<dbReference type="NCBIfam" id="TIGR02782">
    <property type="entry name" value="TrbB_P"/>
    <property type="match status" value="1"/>
</dbReference>
<protein>
    <submittedName>
        <fullName evidence="3">Conjugal transfer protein TrbB</fullName>
    </submittedName>
</protein>
<dbReference type="GO" id="GO:0005524">
    <property type="term" value="F:ATP binding"/>
    <property type="evidence" value="ECO:0007669"/>
    <property type="project" value="InterPro"/>
</dbReference>
<reference evidence="4" key="1">
    <citation type="submission" date="2016-02" db="EMBL/GenBank/DDBJ databases">
        <authorList>
            <person name="Holder M.E."/>
            <person name="Ajami N.J."/>
            <person name="Petrosino J.F."/>
        </authorList>
    </citation>
    <scope>NUCLEOTIDE SEQUENCE [LARGE SCALE GENOMIC DNA]</scope>
    <source>
        <strain evidence="4">DSM 12838</strain>
    </source>
</reference>
<dbReference type="KEGG" id="doa:AXF15_10010"/>
<name>A0A0X8JSJ3_9BACT</name>
<dbReference type="GO" id="GO:0005737">
    <property type="term" value="C:cytoplasm"/>
    <property type="evidence" value="ECO:0007669"/>
    <property type="project" value="InterPro"/>
</dbReference>
<dbReference type="GO" id="GO:0016887">
    <property type="term" value="F:ATP hydrolysis activity"/>
    <property type="evidence" value="ECO:0007669"/>
    <property type="project" value="InterPro"/>
</dbReference>
<feature type="domain" description="Bacterial type II secretion system protein E" evidence="2">
    <location>
        <begin position="101"/>
        <end position="283"/>
    </location>
</feature>
<gene>
    <name evidence="3" type="ORF">AXF15_10010</name>
</gene>
<dbReference type="Pfam" id="PF00437">
    <property type="entry name" value="T2SSE"/>
    <property type="match status" value="1"/>
</dbReference>
<dbReference type="PANTHER" id="PTHR30486">
    <property type="entry name" value="TWITCHING MOTILITY PROTEIN PILT"/>
    <property type="match status" value="1"/>
</dbReference>
<dbReference type="InterPro" id="IPR027417">
    <property type="entry name" value="P-loop_NTPase"/>
</dbReference>
<keyword evidence="4" id="KW-1185">Reference proteome</keyword>
<evidence type="ECO:0000256" key="1">
    <source>
        <dbReference type="ARBA" id="ARBA00006611"/>
    </source>
</evidence>
<comment type="similarity">
    <text evidence="1">Belongs to the GSP E family.</text>
</comment>
<dbReference type="PANTHER" id="PTHR30486:SF6">
    <property type="entry name" value="TYPE IV PILUS RETRACTATION ATPASE PILT"/>
    <property type="match status" value="1"/>
</dbReference>